<dbReference type="Pfam" id="PF00931">
    <property type="entry name" value="NB-ARC"/>
    <property type="match status" value="1"/>
</dbReference>
<evidence type="ECO:0000259" key="2">
    <source>
        <dbReference type="Pfam" id="PF00931"/>
    </source>
</evidence>
<dbReference type="InterPro" id="IPR027417">
    <property type="entry name" value="P-loop_NTPase"/>
</dbReference>
<dbReference type="SUPFAM" id="SSF52540">
    <property type="entry name" value="P-loop containing nucleoside triphosphate hydrolases"/>
    <property type="match status" value="1"/>
</dbReference>
<evidence type="ECO:0000313" key="4">
    <source>
        <dbReference type="Proteomes" id="UP000824005"/>
    </source>
</evidence>
<dbReference type="EMBL" id="DXDC01000084">
    <property type="protein sequence ID" value="HIY65186.1"/>
    <property type="molecule type" value="Genomic_DNA"/>
</dbReference>
<dbReference type="Gene3D" id="3.40.50.300">
    <property type="entry name" value="P-loop containing nucleotide triphosphate hydrolases"/>
    <property type="match status" value="1"/>
</dbReference>
<dbReference type="PRINTS" id="PR00364">
    <property type="entry name" value="DISEASERSIST"/>
</dbReference>
<gene>
    <name evidence="3" type="ORF">H9830_02785</name>
</gene>
<proteinExistence type="predicted"/>
<feature type="domain" description="NB-ARC" evidence="2">
    <location>
        <begin position="142"/>
        <end position="251"/>
    </location>
</feature>
<name>A0A9D1YWC1_9MICO</name>
<keyword evidence="1" id="KW-0175">Coiled coil</keyword>
<protein>
    <recommendedName>
        <fullName evidence="2">NB-ARC domain-containing protein</fullName>
    </recommendedName>
</protein>
<reference evidence="3" key="2">
    <citation type="submission" date="2021-04" db="EMBL/GenBank/DDBJ databases">
        <authorList>
            <person name="Gilroy R."/>
        </authorList>
    </citation>
    <scope>NUCLEOTIDE SEQUENCE</scope>
    <source>
        <strain evidence="3">ChiGjej1B1-98</strain>
    </source>
</reference>
<organism evidence="3 4">
    <name type="scientific">Candidatus Agrococcus pullicola</name>
    <dbReference type="NCBI Taxonomy" id="2838429"/>
    <lineage>
        <taxon>Bacteria</taxon>
        <taxon>Bacillati</taxon>
        <taxon>Actinomycetota</taxon>
        <taxon>Actinomycetes</taxon>
        <taxon>Micrococcales</taxon>
        <taxon>Microbacteriaceae</taxon>
        <taxon>Agrococcus</taxon>
    </lineage>
</organism>
<feature type="coiled-coil region" evidence="1">
    <location>
        <begin position="705"/>
        <end position="758"/>
    </location>
</feature>
<dbReference type="InterPro" id="IPR011990">
    <property type="entry name" value="TPR-like_helical_dom_sf"/>
</dbReference>
<dbReference type="PANTHER" id="PTHR47691">
    <property type="entry name" value="REGULATOR-RELATED"/>
    <property type="match status" value="1"/>
</dbReference>
<sequence>MVPAIEQIETVPEFIAALQRLRTQAGSPSYAEIASSIGAIRTARGLPSSHAAPGKSTVYEAFKPNRKRLDAALIEDIVAALDVEAARPRQWRNAALRLTASGPLHLPEIVELGRTPSIERFVGRSEELRIAAEHLRRSATSSIVGLPGIGKSALAERVALHLTAEFEEALWVSMRGHSEATSPVDPEALARALLDRWQHTFEATRVTEELQRRLASRRVLLVLDDAVSAAQVKPFLPVHREGARVLVTSRRPLGIPNELQLDPLGHDDSLALLDIEGDEPGAASLVGSCGGIPLALEVAMKRIRERPNWTMADHAAAFERQGDAFDPLHQRIRGSYAALPAELRSALTKLALLPGTQGDLDQARWLLGDADEPSRRILERLAQAGLVRVSNEAWSMHDFVRSFATANAHESTPPSELQQSFNRYVEGITTTTASVLLSLEILGTHRVPWLNELAIVEFDPSDARHWLDTHIAAVFSTAAKTVDNSDLTGASRLSTLMYYLGLVGNDGEASLELQRRTRAVAEQHEDRWEQMRALTREAALLVFRLGRSEEAALPLKWAEDLCIALIDDPAVIPSLMSVKNSQATAAALANDLPGAEKAFRELLPHVRSGPDDRLEFPVIVNLVEVLNRAGKVGESTKLGLDAIERAEELGYDREVLALSLNLTDALTESGDLETAFEISERGVEIAKKLQHQVQLGFLTTSRSVLAMKQGRVDDANRDLEAAKELAGQTRHRELTAFAAQAEARIVFASGDLQAAEEAAVRAVEAGRASADSARLSSSERLLAQVRERMAQS</sequence>
<dbReference type="Proteomes" id="UP000824005">
    <property type="component" value="Unassembled WGS sequence"/>
</dbReference>
<dbReference type="PANTHER" id="PTHR47691:SF3">
    <property type="entry name" value="HTH-TYPE TRANSCRIPTIONAL REGULATOR RV0890C-RELATED"/>
    <property type="match status" value="1"/>
</dbReference>
<comment type="caution">
    <text evidence="3">The sequence shown here is derived from an EMBL/GenBank/DDBJ whole genome shotgun (WGS) entry which is preliminary data.</text>
</comment>
<dbReference type="InterPro" id="IPR002182">
    <property type="entry name" value="NB-ARC"/>
</dbReference>
<dbReference type="GO" id="GO:0043531">
    <property type="term" value="F:ADP binding"/>
    <property type="evidence" value="ECO:0007669"/>
    <property type="project" value="InterPro"/>
</dbReference>
<evidence type="ECO:0000313" key="3">
    <source>
        <dbReference type="EMBL" id="HIY65186.1"/>
    </source>
</evidence>
<reference evidence="3" key="1">
    <citation type="journal article" date="2021" name="PeerJ">
        <title>Extensive microbial diversity within the chicken gut microbiome revealed by metagenomics and culture.</title>
        <authorList>
            <person name="Gilroy R."/>
            <person name="Ravi A."/>
            <person name="Getino M."/>
            <person name="Pursley I."/>
            <person name="Horton D.L."/>
            <person name="Alikhan N.F."/>
            <person name="Baker D."/>
            <person name="Gharbi K."/>
            <person name="Hall N."/>
            <person name="Watson M."/>
            <person name="Adriaenssens E.M."/>
            <person name="Foster-Nyarko E."/>
            <person name="Jarju S."/>
            <person name="Secka A."/>
            <person name="Antonio M."/>
            <person name="Oren A."/>
            <person name="Chaudhuri R.R."/>
            <person name="La Ragione R."/>
            <person name="Hildebrand F."/>
            <person name="Pallen M.J."/>
        </authorList>
    </citation>
    <scope>NUCLEOTIDE SEQUENCE</scope>
    <source>
        <strain evidence="3">ChiGjej1B1-98</strain>
    </source>
</reference>
<evidence type="ECO:0000256" key="1">
    <source>
        <dbReference type="SAM" id="Coils"/>
    </source>
</evidence>
<dbReference type="Gene3D" id="1.25.40.10">
    <property type="entry name" value="Tetratricopeptide repeat domain"/>
    <property type="match status" value="1"/>
</dbReference>
<dbReference type="SUPFAM" id="SSF48452">
    <property type="entry name" value="TPR-like"/>
    <property type="match status" value="1"/>
</dbReference>
<dbReference type="AlphaFoldDB" id="A0A9D1YWC1"/>
<accession>A0A9D1YWC1</accession>